<gene>
    <name evidence="3" type="ORF">ACK2TP_12525</name>
</gene>
<dbReference type="EMBL" id="JBJYXY010000001">
    <property type="protein sequence ID" value="MFN2976591.1"/>
    <property type="molecule type" value="Genomic_DNA"/>
</dbReference>
<dbReference type="RefSeq" id="WP_263411938.1">
    <property type="nucleotide sequence ID" value="NZ_BAABBH010000001.1"/>
</dbReference>
<keyword evidence="4" id="KW-1185">Reference proteome</keyword>
<accession>A0ABW9KLF0</accession>
<proteinExistence type="inferred from homology"/>
<dbReference type="Proteomes" id="UP001634747">
    <property type="component" value="Unassembled WGS sequence"/>
</dbReference>
<reference evidence="3 4" key="1">
    <citation type="submission" date="2024-12" db="EMBL/GenBank/DDBJ databases">
        <authorList>
            <person name="Lee Y."/>
        </authorList>
    </citation>
    <scope>NUCLEOTIDE SEQUENCE [LARGE SCALE GENOMIC DNA]</scope>
    <source>
        <strain evidence="3 4">03SUJ4</strain>
    </source>
</reference>
<evidence type="ECO:0000256" key="1">
    <source>
        <dbReference type="ARBA" id="ARBA00006464"/>
    </source>
</evidence>
<protein>
    <submittedName>
        <fullName evidence="3">Sugar transferase</fullName>
        <ecNumber evidence="3">2.7.8.-</ecNumber>
    </submittedName>
</protein>
<evidence type="ECO:0000313" key="4">
    <source>
        <dbReference type="Proteomes" id="UP001634747"/>
    </source>
</evidence>
<dbReference type="PANTHER" id="PTHR30576">
    <property type="entry name" value="COLANIC BIOSYNTHESIS UDP-GLUCOSE LIPID CARRIER TRANSFERASE"/>
    <property type="match status" value="1"/>
</dbReference>
<keyword evidence="3" id="KW-0808">Transferase</keyword>
<feature type="domain" description="Bacterial sugar transferase" evidence="2">
    <location>
        <begin position="1"/>
        <end position="182"/>
    </location>
</feature>
<dbReference type="InterPro" id="IPR003362">
    <property type="entry name" value="Bact_transf"/>
</dbReference>
<evidence type="ECO:0000259" key="2">
    <source>
        <dbReference type="Pfam" id="PF02397"/>
    </source>
</evidence>
<name>A0ABW9KLF0_9BACT</name>
<dbReference type="GO" id="GO:0016740">
    <property type="term" value="F:transferase activity"/>
    <property type="evidence" value="ECO:0007669"/>
    <property type="project" value="UniProtKB-KW"/>
</dbReference>
<dbReference type="Pfam" id="PF02397">
    <property type="entry name" value="Bac_transf"/>
    <property type="match status" value="1"/>
</dbReference>
<sequence>MDVVFAATALLFLSPLLTAIAIAVKLTSKGPVLFRQERMGKGGQSFTILKFRTMRVQDGPLVTARNDSRITQVGRWLRRAKLDELPQIVNVLRGDMSLVGPRPKISDHQAFELICRPGLTGAATLAFIEEEKMLVTVPEDQLETYVIDVLHRIKAEVDHEYALRSTFGTDLMLLSSTALHLLRVRRSRRVEMMNDHIRQSQPS</sequence>
<comment type="similarity">
    <text evidence="1">Belongs to the bacterial sugar transferase family.</text>
</comment>
<evidence type="ECO:0000313" key="3">
    <source>
        <dbReference type="EMBL" id="MFN2976591.1"/>
    </source>
</evidence>
<dbReference type="PANTHER" id="PTHR30576:SF20">
    <property type="entry name" value="QUINOVOSAMINEPHOSPHOTRANSFERAE-RELATED"/>
    <property type="match status" value="1"/>
</dbReference>
<comment type="caution">
    <text evidence="3">The sequence shown here is derived from an EMBL/GenBank/DDBJ whole genome shotgun (WGS) entry which is preliminary data.</text>
</comment>
<organism evidence="3 4">
    <name type="scientific">Terriglobus aquaticus</name>
    <dbReference type="NCBI Taxonomy" id="940139"/>
    <lineage>
        <taxon>Bacteria</taxon>
        <taxon>Pseudomonadati</taxon>
        <taxon>Acidobacteriota</taxon>
        <taxon>Terriglobia</taxon>
        <taxon>Terriglobales</taxon>
        <taxon>Acidobacteriaceae</taxon>
        <taxon>Terriglobus</taxon>
    </lineage>
</organism>
<dbReference type="EC" id="2.7.8.-" evidence="3"/>